<keyword evidence="5" id="KW-1185">Reference proteome</keyword>
<evidence type="ECO:0000313" key="5">
    <source>
        <dbReference type="Proteomes" id="UP000829354"/>
    </source>
</evidence>
<protein>
    <recommendedName>
        <fullName evidence="3">7TM GPCR serpentine receptor class x (Srx) domain-containing protein</fullName>
    </recommendedName>
</protein>
<name>A0AAE9EBW4_CAEBR</name>
<dbReference type="AlphaFoldDB" id="A0AAE9EBW4"/>
<feature type="transmembrane region" description="Helical" evidence="2">
    <location>
        <begin position="59"/>
        <end position="79"/>
    </location>
</feature>
<evidence type="ECO:0000313" key="4">
    <source>
        <dbReference type="EMBL" id="UMM20119.1"/>
    </source>
</evidence>
<feature type="transmembrane region" description="Helical" evidence="2">
    <location>
        <begin position="28"/>
        <end position="47"/>
    </location>
</feature>
<dbReference type="InterPro" id="IPR019430">
    <property type="entry name" value="7TM_GPCR_serpentine_rcpt_Srx"/>
</dbReference>
<feature type="domain" description="7TM GPCR serpentine receptor class x (Srx)" evidence="3">
    <location>
        <begin position="34"/>
        <end position="266"/>
    </location>
</feature>
<dbReference type="CDD" id="cd00637">
    <property type="entry name" value="7tm_classA_rhodopsin-like"/>
    <property type="match status" value="1"/>
</dbReference>
<dbReference type="PANTHER" id="PTHR46952">
    <property type="entry name" value="SERPENTINE RECEPTOR, CLASS X-RELATED"/>
    <property type="match status" value="1"/>
</dbReference>
<dbReference type="Pfam" id="PF10328">
    <property type="entry name" value="7TM_GPCR_Srx"/>
    <property type="match status" value="1"/>
</dbReference>
<organism evidence="4 5">
    <name type="scientific">Caenorhabditis briggsae</name>
    <dbReference type="NCBI Taxonomy" id="6238"/>
    <lineage>
        <taxon>Eukaryota</taxon>
        <taxon>Metazoa</taxon>
        <taxon>Ecdysozoa</taxon>
        <taxon>Nematoda</taxon>
        <taxon>Chromadorea</taxon>
        <taxon>Rhabditida</taxon>
        <taxon>Rhabditina</taxon>
        <taxon>Rhabditomorpha</taxon>
        <taxon>Rhabditoidea</taxon>
        <taxon>Rhabditidae</taxon>
        <taxon>Peloderinae</taxon>
        <taxon>Caenorhabditis</taxon>
    </lineage>
</organism>
<proteinExistence type="predicted"/>
<keyword evidence="2" id="KW-0472">Membrane</keyword>
<feature type="transmembrane region" description="Helical" evidence="2">
    <location>
        <begin position="189"/>
        <end position="212"/>
    </location>
</feature>
<reference evidence="4 5" key="1">
    <citation type="submission" date="2022-04" db="EMBL/GenBank/DDBJ databases">
        <title>Chromosome-level reference genomes for two strains of Caenorhabditis briggsae: an improved platform for comparative genomics.</title>
        <authorList>
            <person name="Stevens L."/>
            <person name="Andersen E."/>
        </authorList>
    </citation>
    <scope>NUCLEOTIDE SEQUENCE [LARGE SCALE GENOMIC DNA]</scope>
    <source>
        <strain evidence="4">VX34</strain>
        <tissue evidence="4">Whole-organism</tissue>
    </source>
</reference>
<keyword evidence="2" id="KW-0812">Transmembrane</keyword>
<sequence length="476" mass="53785">MVSEYTLNLLKNGKVLPREIADPITIKFMGYLMFLISIIGIAVNLKVLQSFCKQKMSSFYIMCTSKTLSNMVIILGYLLHNAPITVIENFTGPTFFNMLVNQMVSYGIYLLGPITQFMISINRLMVMVFVKQAMTQNNQKITVVILVMFWLAAIAITSMGVIDSCNVIYNPELLNWWSGGCDDDIGEAAMGFVIICAILSNVCNLIVLIKLVMSVNKKHMHSETIRRRQAKSRKLFIQSCIQDWIFAIDSVNSTYIDLLNDGIVFRTSRSSSDRLSEEQNYKFRGQDEPSRQAVLRIQNPKNENTVSRTTCHWNSHWDKPISDPASEPESWRPFGQQTGTDAVAERPEPRVRGQVLEAEILPMDKQKLEIDLAEQFFLFFRVFRVESCSTPSSNNGSSGQDHRRSTNPKWTNFLVQNFFVGNISTPSDHCQSLIESGRGTINEVVNIIQGHGSSSGLSSSWITIGTRVPEQLLLQF</sequence>
<dbReference type="SUPFAM" id="SSF81321">
    <property type="entry name" value="Family A G protein-coupled receptor-like"/>
    <property type="match status" value="1"/>
</dbReference>
<dbReference type="Gene3D" id="1.20.1070.10">
    <property type="entry name" value="Rhodopsin 7-helix transmembrane proteins"/>
    <property type="match status" value="1"/>
</dbReference>
<feature type="region of interest" description="Disordered" evidence="1">
    <location>
        <begin position="322"/>
        <end position="347"/>
    </location>
</feature>
<gene>
    <name evidence="4" type="ORF">L5515_015474</name>
</gene>
<evidence type="ECO:0000256" key="1">
    <source>
        <dbReference type="SAM" id="MobiDB-lite"/>
    </source>
</evidence>
<evidence type="ECO:0000259" key="3">
    <source>
        <dbReference type="Pfam" id="PF10328"/>
    </source>
</evidence>
<evidence type="ECO:0000256" key="2">
    <source>
        <dbReference type="SAM" id="Phobius"/>
    </source>
</evidence>
<feature type="transmembrane region" description="Helical" evidence="2">
    <location>
        <begin position="142"/>
        <end position="169"/>
    </location>
</feature>
<keyword evidence="2" id="KW-1133">Transmembrane helix</keyword>
<dbReference type="EMBL" id="CP092621">
    <property type="protein sequence ID" value="UMM20119.1"/>
    <property type="molecule type" value="Genomic_DNA"/>
</dbReference>
<dbReference type="PANTHER" id="PTHR46952:SF1">
    <property type="entry name" value="7TM GPCR SERPENTINE RECEPTOR CLASS X (SRX) DOMAIN-CONTAINING PROTEIN"/>
    <property type="match status" value="1"/>
</dbReference>
<feature type="transmembrane region" description="Helical" evidence="2">
    <location>
        <begin position="106"/>
        <end position="130"/>
    </location>
</feature>
<accession>A0AAE9EBW4</accession>
<dbReference type="Proteomes" id="UP000829354">
    <property type="component" value="Chromosome II"/>
</dbReference>